<feature type="domain" description="HTH cro/C1-type" evidence="3">
    <location>
        <begin position="10"/>
        <end position="64"/>
    </location>
</feature>
<dbReference type="Gene3D" id="1.10.260.40">
    <property type="entry name" value="lambda repressor-like DNA-binding domains"/>
    <property type="match status" value="1"/>
</dbReference>
<dbReference type="RefSeq" id="WP_016297919.1">
    <property type="nucleotide sequence ID" value="NZ_RHJS01000002.1"/>
</dbReference>
<dbReference type="GO" id="GO:0003677">
    <property type="term" value="F:DNA binding"/>
    <property type="evidence" value="ECO:0007669"/>
    <property type="project" value="UniProtKB-KW"/>
</dbReference>
<sequence>MNQEKVGKFLKELRKQKGLTQEQIAEIFHVSNRTISRWENGNNMPDLDILIEISDYYEVDLREVLNGERKSENMDKEMNETVLQAVDYTNTEAERYNKRVRICNGIAMLLILAYTIIKDTSLYDHSTVVAGLDIVQGFAVGMLFVGLLYSSRYGARIKVFKERLMKRQG</sequence>
<dbReference type="SMART" id="SM00530">
    <property type="entry name" value="HTH_XRE"/>
    <property type="match status" value="1"/>
</dbReference>
<dbReference type="Pfam" id="PF01381">
    <property type="entry name" value="HTH_3"/>
    <property type="match status" value="1"/>
</dbReference>
<comment type="caution">
    <text evidence="4">The sequence shown here is derived from an EMBL/GenBank/DDBJ whole genome shotgun (WGS) entry which is preliminary data.</text>
</comment>
<dbReference type="InterPro" id="IPR010982">
    <property type="entry name" value="Lambda_DNA-bd_dom_sf"/>
</dbReference>
<evidence type="ECO:0000256" key="1">
    <source>
        <dbReference type="ARBA" id="ARBA00023125"/>
    </source>
</evidence>
<organism evidence="4 5">
    <name type="scientific">Schaedlerella arabinosiphila</name>
    <dbReference type="NCBI Taxonomy" id="2044587"/>
    <lineage>
        <taxon>Bacteria</taxon>
        <taxon>Bacillati</taxon>
        <taxon>Bacillota</taxon>
        <taxon>Clostridia</taxon>
        <taxon>Lachnospirales</taxon>
        <taxon>Lachnospiraceae</taxon>
        <taxon>Schaedlerella</taxon>
    </lineage>
</organism>
<keyword evidence="2" id="KW-0812">Transmembrane</keyword>
<keyword evidence="2" id="KW-0472">Membrane</keyword>
<evidence type="ECO:0000313" key="5">
    <source>
        <dbReference type="Proteomes" id="UP000274920"/>
    </source>
</evidence>
<evidence type="ECO:0000256" key="2">
    <source>
        <dbReference type="SAM" id="Phobius"/>
    </source>
</evidence>
<dbReference type="PANTHER" id="PTHR46558:SF11">
    <property type="entry name" value="HTH-TYPE TRANSCRIPTIONAL REGULATOR XRE"/>
    <property type="match status" value="1"/>
</dbReference>
<evidence type="ECO:0000313" key="4">
    <source>
        <dbReference type="EMBL" id="RRK33962.1"/>
    </source>
</evidence>
<dbReference type="PANTHER" id="PTHR46558">
    <property type="entry name" value="TRACRIPTIONAL REGULATORY PROTEIN-RELATED-RELATED"/>
    <property type="match status" value="1"/>
</dbReference>
<reference evidence="4" key="1">
    <citation type="submission" date="2018-10" db="EMBL/GenBank/DDBJ databases">
        <title>Schaedlerella arabinophila gen. nov. sp. nov., isolated from the mouse intestinal tract and comparative analysis with the genome of the closely related altered Schaedler flora strain ASF502.</title>
        <authorList>
            <person name="Miyake S."/>
            <person name="Soh M."/>
            <person name="Seedorf H."/>
        </authorList>
    </citation>
    <scope>NUCLEOTIDE SEQUENCE [LARGE SCALE GENOMIC DNA]</scope>
    <source>
        <strain evidence="4">DSM 106076</strain>
    </source>
</reference>
<dbReference type="InterPro" id="IPR001387">
    <property type="entry name" value="Cro/C1-type_HTH"/>
</dbReference>
<feature type="transmembrane region" description="Helical" evidence="2">
    <location>
        <begin position="100"/>
        <end position="117"/>
    </location>
</feature>
<keyword evidence="1" id="KW-0238">DNA-binding</keyword>
<proteinExistence type="predicted"/>
<evidence type="ECO:0000259" key="3">
    <source>
        <dbReference type="PROSITE" id="PS50943"/>
    </source>
</evidence>
<dbReference type="EMBL" id="RHJS01000002">
    <property type="protein sequence ID" value="RRK33962.1"/>
    <property type="molecule type" value="Genomic_DNA"/>
</dbReference>
<keyword evidence="2" id="KW-1133">Transmembrane helix</keyword>
<dbReference type="AlphaFoldDB" id="A0A3R8JSD7"/>
<protein>
    <submittedName>
        <fullName evidence="4">XRE family transcriptional regulator</fullName>
    </submittedName>
</protein>
<dbReference type="CDD" id="cd00093">
    <property type="entry name" value="HTH_XRE"/>
    <property type="match status" value="1"/>
</dbReference>
<accession>A0A3R8JSD7</accession>
<name>A0A3R8JSD7_9FIRM</name>
<dbReference type="PROSITE" id="PS50943">
    <property type="entry name" value="HTH_CROC1"/>
    <property type="match status" value="1"/>
</dbReference>
<keyword evidence="5" id="KW-1185">Reference proteome</keyword>
<feature type="transmembrane region" description="Helical" evidence="2">
    <location>
        <begin position="129"/>
        <end position="149"/>
    </location>
</feature>
<gene>
    <name evidence="4" type="ORF">EBB54_23345</name>
</gene>
<dbReference type="SUPFAM" id="SSF47413">
    <property type="entry name" value="lambda repressor-like DNA-binding domains"/>
    <property type="match status" value="1"/>
</dbReference>
<dbReference type="Proteomes" id="UP000274920">
    <property type="component" value="Unassembled WGS sequence"/>
</dbReference>